<dbReference type="EMBL" id="JAJAGQ010000003">
    <property type="protein sequence ID" value="KAJ8568114.1"/>
    <property type="molecule type" value="Genomic_DNA"/>
</dbReference>
<accession>A0A9Q1MU94</accession>
<comment type="caution">
    <text evidence="2">The sequence shown here is derived from an EMBL/GenBank/DDBJ whole genome shotgun (WGS) entry which is preliminary data.</text>
</comment>
<dbReference type="AlphaFoldDB" id="A0A9Q1MU94"/>
<dbReference type="InterPro" id="IPR027417">
    <property type="entry name" value="P-loop_NTPase"/>
</dbReference>
<dbReference type="Pfam" id="PF00931">
    <property type="entry name" value="NB-ARC"/>
    <property type="match status" value="1"/>
</dbReference>
<evidence type="ECO:0000313" key="2">
    <source>
        <dbReference type="EMBL" id="KAJ8568114.1"/>
    </source>
</evidence>
<dbReference type="SUPFAM" id="SSF52540">
    <property type="entry name" value="P-loop containing nucleoside triphosphate hydrolases"/>
    <property type="match status" value="1"/>
</dbReference>
<keyword evidence="3" id="KW-1185">Reference proteome</keyword>
<evidence type="ECO:0000313" key="3">
    <source>
        <dbReference type="Proteomes" id="UP001152561"/>
    </source>
</evidence>
<evidence type="ECO:0000259" key="1">
    <source>
        <dbReference type="Pfam" id="PF00931"/>
    </source>
</evidence>
<proteinExistence type="predicted"/>
<feature type="domain" description="NB-ARC" evidence="1">
    <location>
        <begin position="13"/>
        <end position="54"/>
    </location>
</feature>
<dbReference type="Proteomes" id="UP001152561">
    <property type="component" value="Unassembled WGS sequence"/>
</dbReference>
<dbReference type="InterPro" id="IPR002182">
    <property type="entry name" value="NB-ARC"/>
</dbReference>
<organism evidence="2 3">
    <name type="scientific">Anisodus acutangulus</name>
    <dbReference type="NCBI Taxonomy" id="402998"/>
    <lineage>
        <taxon>Eukaryota</taxon>
        <taxon>Viridiplantae</taxon>
        <taxon>Streptophyta</taxon>
        <taxon>Embryophyta</taxon>
        <taxon>Tracheophyta</taxon>
        <taxon>Spermatophyta</taxon>
        <taxon>Magnoliopsida</taxon>
        <taxon>eudicotyledons</taxon>
        <taxon>Gunneridae</taxon>
        <taxon>Pentapetalae</taxon>
        <taxon>asterids</taxon>
        <taxon>lamiids</taxon>
        <taxon>Solanales</taxon>
        <taxon>Solanaceae</taxon>
        <taxon>Solanoideae</taxon>
        <taxon>Hyoscyameae</taxon>
        <taxon>Anisodus</taxon>
    </lineage>
</organism>
<protein>
    <recommendedName>
        <fullName evidence="1">NB-ARC domain-containing protein</fullName>
    </recommendedName>
</protein>
<dbReference type="OrthoDB" id="1301099at2759"/>
<gene>
    <name evidence="2" type="ORF">K7X08_020836</name>
</gene>
<name>A0A9Q1MU94_9SOLA</name>
<dbReference type="Gene3D" id="3.40.50.300">
    <property type="entry name" value="P-loop containing nucleotide triphosphate hydrolases"/>
    <property type="match status" value="1"/>
</dbReference>
<dbReference type="GO" id="GO:0043531">
    <property type="term" value="F:ADP binding"/>
    <property type="evidence" value="ECO:0007669"/>
    <property type="project" value="InterPro"/>
</dbReference>
<sequence length="78" mass="8230">MPNLGDAIVGLDDDLTTIIERLIGPPSSALEIVTISGMGGIGKITLARQAYDHLAISCIRGQSSCINLRASEFANFNL</sequence>
<reference evidence="3" key="1">
    <citation type="journal article" date="2023" name="Proc. Natl. Acad. Sci. U.S.A.">
        <title>Genomic and structural basis for evolution of tropane alkaloid biosynthesis.</title>
        <authorList>
            <person name="Wanga Y.-J."/>
            <person name="Taina T."/>
            <person name="Yua J.-Y."/>
            <person name="Lia J."/>
            <person name="Xua B."/>
            <person name="Chenc J."/>
            <person name="D'Auriad J.C."/>
            <person name="Huanga J.-P."/>
            <person name="Huanga S.-X."/>
        </authorList>
    </citation>
    <scope>NUCLEOTIDE SEQUENCE [LARGE SCALE GENOMIC DNA]</scope>
    <source>
        <strain evidence="3">cv. KIB-2019</strain>
    </source>
</reference>